<evidence type="ECO:0000256" key="3">
    <source>
        <dbReference type="ARBA" id="ARBA00022833"/>
    </source>
</evidence>
<dbReference type="RefSeq" id="XP_005792102.1">
    <property type="nucleotide sequence ID" value="XM_005792045.1"/>
</dbReference>
<proteinExistence type="predicted"/>
<organism evidence="5 6">
    <name type="scientific">Emiliania huxleyi (strain CCMP1516)</name>
    <dbReference type="NCBI Taxonomy" id="280463"/>
    <lineage>
        <taxon>Eukaryota</taxon>
        <taxon>Haptista</taxon>
        <taxon>Haptophyta</taxon>
        <taxon>Prymnesiophyceae</taxon>
        <taxon>Isochrysidales</taxon>
        <taxon>Noelaerhabdaceae</taxon>
        <taxon>Emiliania</taxon>
    </lineage>
</organism>
<keyword evidence="1" id="KW-0479">Metal-binding</keyword>
<evidence type="ECO:0000313" key="5">
    <source>
        <dbReference type="EnsemblProtists" id="EOD39673"/>
    </source>
</evidence>
<reference evidence="5" key="2">
    <citation type="submission" date="2024-10" db="UniProtKB">
        <authorList>
            <consortium name="EnsemblProtists"/>
        </authorList>
    </citation>
    <scope>IDENTIFICATION</scope>
</reference>
<dbReference type="KEGG" id="ehx:EMIHUDRAFT_251258"/>
<dbReference type="GO" id="GO:0008270">
    <property type="term" value="F:zinc ion binding"/>
    <property type="evidence" value="ECO:0007669"/>
    <property type="project" value="UniProtKB-KW"/>
</dbReference>
<reference evidence="6" key="1">
    <citation type="journal article" date="2013" name="Nature">
        <title>Pan genome of the phytoplankton Emiliania underpins its global distribution.</title>
        <authorList>
            <person name="Read B.A."/>
            <person name="Kegel J."/>
            <person name="Klute M.J."/>
            <person name="Kuo A."/>
            <person name="Lefebvre S.C."/>
            <person name="Maumus F."/>
            <person name="Mayer C."/>
            <person name="Miller J."/>
            <person name="Monier A."/>
            <person name="Salamov A."/>
            <person name="Young J."/>
            <person name="Aguilar M."/>
            <person name="Claverie J.M."/>
            <person name="Frickenhaus S."/>
            <person name="Gonzalez K."/>
            <person name="Herman E.K."/>
            <person name="Lin Y.C."/>
            <person name="Napier J."/>
            <person name="Ogata H."/>
            <person name="Sarno A.F."/>
            <person name="Shmutz J."/>
            <person name="Schroeder D."/>
            <person name="de Vargas C."/>
            <person name="Verret F."/>
            <person name="von Dassow P."/>
            <person name="Valentin K."/>
            <person name="Van de Peer Y."/>
            <person name="Wheeler G."/>
            <person name="Dacks J.B."/>
            <person name="Delwiche C.F."/>
            <person name="Dyhrman S.T."/>
            <person name="Glockner G."/>
            <person name="John U."/>
            <person name="Richards T."/>
            <person name="Worden A.Z."/>
            <person name="Zhang X."/>
            <person name="Grigoriev I.V."/>
            <person name="Allen A.E."/>
            <person name="Bidle K."/>
            <person name="Borodovsky M."/>
            <person name="Bowler C."/>
            <person name="Brownlee C."/>
            <person name="Cock J.M."/>
            <person name="Elias M."/>
            <person name="Gladyshev V.N."/>
            <person name="Groth M."/>
            <person name="Guda C."/>
            <person name="Hadaegh A."/>
            <person name="Iglesias-Rodriguez M.D."/>
            <person name="Jenkins J."/>
            <person name="Jones B.M."/>
            <person name="Lawson T."/>
            <person name="Leese F."/>
            <person name="Lindquist E."/>
            <person name="Lobanov A."/>
            <person name="Lomsadze A."/>
            <person name="Malik S.B."/>
            <person name="Marsh M.E."/>
            <person name="Mackinder L."/>
            <person name="Mock T."/>
            <person name="Mueller-Roeber B."/>
            <person name="Pagarete A."/>
            <person name="Parker M."/>
            <person name="Probert I."/>
            <person name="Quesneville H."/>
            <person name="Raines C."/>
            <person name="Rensing S.A."/>
            <person name="Riano-Pachon D.M."/>
            <person name="Richier S."/>
            <person name="Rokitta S."/>
            <person name="Shiraiwa Y."/>
            <person name="Soanes D.M."/>
            <person name="van der Giezen M."/>
            <person name="Wahlund T.M."/>
            <person name="Williams B."/>
            <person name="Wilson W."/>
            <person name="Wolfe G."/>
            <person name="Wurch L.L."/>
        </authorList>
    </citation>
    <scope>NUCLEOTIDE SEQUENCE</scope>
</reference>
<sequence length="146" mass="15618">MPQHNRVQTSASLSTHGIWQNAIGHDPYAGDVDKAKAETSAAAGGDSSAYDNMKDLFALARQQGRLAADDTRGGWKGQGKLGWKAGGNWVSGKDLGEVSPERKAAADDDMPSSTSSWSDMSDTEYAGFAFSEKLNMRLSYIVPPFS</sequence>
<evidence type="ECO:0000256" key="4">
    <source>
        <dbReference type="SAM" id="MobiDB-lite"/>
    </source>
</evidence>
<name>A0A0D3KV88_EMIH1</name>
<dbReference type="GeneID" id="17284944"/>
<evidence type="ECO:0000256" key="2">
    <source>
        <dbReference type="ARBA" id="ARBA00022771"/>
    </source>
</evidence>
<dbReference type="KEGG" id="ehx:EMIHUDRAFT_200255"/>
<dbReference type="HOGENOM" id="CLU_1780918_0_0_1"/>
<protein>
    <submittedName>
        <fullName evidence="5">Uncharacterized protein</fullName>
    </submittedName>
</protein>
<dbReference type="PANTHER" id="PTHR31437:SF1">
    <property type="entry name" value="PROTEIN SREK1IP1"/>
    <property type="match status" value="1"/>
</dbReference>
<evidence type="ECO:0000313" key="6">
    <source>
        <dbReference type="Proteomes" id="UP000013827"/>
    </source>
</evidence>
<keyword evidence="6" id="KW-1185">Reference proteome</keyword>
<dbReference type="EnsemblProtists" id="EOD39673">
    <property type="protein sequence ID" value="EOD39673"/>
    <property type="gene ID" value="EMIHUDRAFT_200255"/>
</dbReference>
<dbReference type="Proteomes" id="UP000013827">
    <property type="component" value="Unassembled WGS sequence"/>
</dbReference>
<dbReference type="PaxDb" id="2903-EOD39673"/>
<feature type="region of interest" description="Disordered" evidence="4">
    <location>
        <begin position="1"/>
        <end position="46"/>
    </location>
</feature>
<dbReference type="AlphaFoldDB" id="A0A0D3KV88"/>
<feature type="compositionally biased region" description="Polar residues" evidence="4">
    <location>
        <begin position="1"/>
        <end position="18"/>
    </location>
</feature>
<dbReference type="eggNOG" id="KOG2985">
    <property type="taxonomic scope" value="Eukaryota"/>
</dbReference>
<feature type="region of interest" description="Disordered" evidence="4">
    <location>
        <begin position="92"/>
        <end position="119"/>
    </location>
</feature>
<evidence type="ECO:0000256" key="1">
    <source>
        <dbReference type="ARBA" id="ARBA00022723"/>
    </source>
</evidence>
<dbReference type="PANTHER" id="PTHR31437">
    <property type="entry name" value="SREK1IP1 FAMILY MEMBER"/>
    <property type="match status" value="1"/>
</dbReference>
<dbReference type="EnsemblProtists" id="EOD40232">
    <property type="protein sequence ID" value="EOD40232"/>
    <property type="gene ID" value="EMIHUDRAFT_251258"/>
</dbReference>
<dbReference type="GeneID" id="17285506"/>
<keyword evidence="2" id="KW-0863">Zinc-finger</keyword>
<keyword evidence="3" id="KW-0862">Zinc</keyword>
<dbReference type="RefSeq" id="XP_005792661.1">
    <property type="nucleotide sequence ID" value="XM_005792604.1"/>
</dbReference>
<accession>A0A0D3KV88</accession>
<feature type="compositionally biased region" description="Basic and acidic residues" evidence="4">
    <location>
        <begin position="94"/>
        <end position="106"/>
    </location>
</feature>